<feature type="binding site" evidence="8">
    <location>
        <position position="663"/>
    </location>
    <ligand>
        <name>Ca(2+)</name>
        <dbReference type="ChEBI" id="CHEBI:29108"/>
    </ligand>
</feature>
<evidence type="ECO:0000259" key="10">
    <source>
        <dbReference type="PROSITE" id="PS51695"/>
    </source>
</evidence>
<dbReference type="CDD" id="cd11377">
    <property type="entry name" value="Pro-peptidase_S53"/>
    <property type="match status" value="1"/>
</dbReference>
<keyword evidence="3 8" id="KW-0479">Metal-binding</keyword>
<keyword evidence="6 8" id="KW-0106">Calcium</keyword>
<evidence type="ECO:0000256" key="6">
    <source>
        <dbReference type="ARBA" id="ARBA00022837"/>
    </source>
</evidence>
<dbReference type="SMART" id="SM00944">
    <property type="entry name" value="Pro-kuma_activ"/>
    <property type="match status" value="1"/>
</dbReference>
<comment type="cofactor">
    <cofactor evidence="8">
        <name>Ca(2+)</name>
        <dbReference type="ChEBI" id="CHEBI:29108"/>
    </cofactor>
    <text evidence="8">Binds 1 Ca(2+) ion per subunit.</text>
</comment>
<proteinExistence type="predicted"/>
<keyword evidence="5 8" id="KW-0720">Serine protease</keyword>
<feature type="binding site" evidence="8">
    <location>
        <position position="644"/>
    </location>
    <ligand>
        <name>Ca(2+)</name>
        <dbReference type="ChEBI" id="CHEBI:29108"/>
    </ligand>
</feature>
<keyword evidence="4 8" id="KW-0378">Hydrolase</keyword>
<keyword evidence="7" id="KW-0865">Zymogen</keyword>
<protein>
    <recommendedName>
        <fullName evidence="10">Peptidase S53 domain-containing protein</fullName>
    </recommendedName>
</protein>
<keyword evidence="12" id="KW-1185">Reference proteome</keyword>
<accession>A0ABR4CD52</accession>
<dbReference type="InterPro" id="IPR050819">
    <property type="entry name" value="Tripeptidyl-peptidase_I"/>
</dbReference>
<organism evidence="11 12">
    <name type="scientific">Oculimacula yallundae</name>
    <dbReference type="NCBI Taxonomy" id="86028"/>
    <lineage>
        <taxon>Eukaryota</taxon>
        <taxon>Fungi</taxon>
        <taxon>Dikarya</taxon>
        <taxon>Ascomycota</taxon>
        <taxon>Pezizomycotina</taxon>
        <taxon>Leotiomycetes</taxon>
        <taxon>Helotiales</taxon>
        <taxon>Ploettnerulaceae</taxon>
        <taxon>Oculimacula</taxon>
    </lineage>
</organism>
<dbReference type="InterPro" id="IPR015366">
    <property type="entry name" value="S53_propep"/>
</dbReference>
<feature type="binding site" evidence="8">
    <location>
        <position position="645"/>
    </location>
    <ligand>
        <name>Ca(2+)</name>
        <dbReference type="ChEBI" id="CHEBI:29108"/>
    </ligand>
</feature>
<dbReference type="InterPro" id="IPR036852">
    <property type="entry name" value="Peptidase_S8/S53_dom_sf"/>
</dbReference>
<evidence type="ECO:0000313" key="12">
    <source>
        <dbReference type="Proteomes" id="UP001595075"/>
    </source>
</evidence>
<dbReference type="SUPFAM" id="SSF54897">
    <property type="entry name" value="Protease propeptides/inhibitors"/>
    <property type="match status" value="1"/>
</dbReference>
<dbReference type="InterPro" id="IPR030400">
    <property type="entry name" value="Sedolisin_dom"/>
</dbReference>
<dbReference type="SUPFAM" id="SSF52743">
    <property type="entry name" value="Subtilisin-like"/>
    <property type="match status" value="1"/>
</dbReference>
<evidence type="ECO:0000256" key="8">
    <source>
        <dbReference type="PROSITE-ProRule" id="PRU01032"/>
    </source>
</evidence>
<dbReference type="Proteomes" id="UP001595075">
    <property type="component" value="Unassembled WGS sequence"/>
</dbReference>
<dbReference type="PANTHER" id="PTHR14218">
    <property type="entry name" value="PROTEASE S8 TRIPEPTIDYL PEPTIDASE I CLN2"/>
    <property type="match status" value="1"/>
</dbReference>
<evidence type="ECO:0000256" key="2">
    <source>
        <dbReference type="ARBA" id="ARBA00022670"/>
    </source>
</evidence>
<name>A0ABR4CD52_9HELO</name>
<feature type="domain" description="Peptidase S53" evidence="10">
    <location>
        <begin position="223"/>
        <end position="685"/>
    </location>
</feature>
<evidence type="ECO:0000256" key="3">
    <source>
        <dbReference type="ARBA" id="ARBA00022723"/>
    </source>
</evidence>
<evidence type="ECO:0000256" key="1">
    <source>
        <dbReference type="ARBA" id="ARBA00004239"/>
    </source>
</evidence>
<feature type="active site" description="Charge relay system" evidence="8">
    <location>
        <position position="308"/>
    </location>
</feature>
<feature type="signal peptide" evidence="9">
    <location>
        <begin position="1"/>
        <end position="20"/>
    </location>
</feature>
<evidence type="ECO:0000313" key="11">
    <source>
        <dbReference type="EMBL" id="KAL2067873.1"/>
    </source>
</evidence>
<comment type="caution">
    <text evidence="11">The sequence shown here is derived from an EMBL/GenBank/DDBJ whole genome shotgun (WGS) entry which is preliminary data.</text>
</comment>
<evidence type="ECO:0000256" key="7">
    <source>
        <dbReference type="ARBA" id="ARBA00023145"/>
    </source>
</evidence>
<feature type="binding site" evidence="8">
    <location>
        <position position="665"/>
    </location>
    <ligand>
        <name>Ca(2+)</name>
        <dbReference type="ChEBI" id="CHEBI:29108"/>
    </ligand>
</feature>
<reference evidence="11 12" key="1">
    <citation type="journal article" date="2024" name="Commun. Biol.">
        <title>Comparative genomic analysis of thermophilic fungi reveals convergent evolutionary adaptations and gene losses.</title>
        <authorList>
            <person name="Steindorff A.S."/>
            <person name="Aguilar-Pontes M.V."/>
            <person name="Robinson A.J."/>
            <person name="Andreopoulos B."/>
            <person name="LaButti K."/>
            <person name="Kuo A."/>
            <person name="Mondo S."/>
            <person name="Riley R."/>
            <person name="Otillar R."/>
            <person name="Haridas S."/>
            <person name="Lipzen A."/>
            <person name="Grimwood J."/>
            <person name="Schmutz J."/>
            <person name="Clum A."/>
            <person name="Reid I.D."/>
            <person name="Moisan M.C."/>
            <person name="Butler G."/>
            <person name="Nguyen T.T.M."/>
            <person name="Dewar K."/>
            <person name="Conant G."/>
            <person name="Drula E."/>
            <person name="Henrissat B."/>
            <person name="Hansel C."/>
            <person name="Singer S."/>
            <person name="Hutchinson M.I."/>
            <person name="de Vries R.P."/>
            <person name="Natvig D.O."/>
            <person name="Powell A.J."/>
            <person name="Tsang A."/>
            <person name="Grigoriev I.V."/>
        </authorList>
    </citation>
    <scope>NUCLEOTIDE SEQUENCE [LARGE SCALE GENOMIC DNA]</scope>
    <source>
        <strain evidence="11 12">CBS 494.80</strain>
    </source>
</reference>
<dbReference type="EMBL" id="JAZHXI010000009">
    <property type="protein sequence ID" value="KAL2067873.1"/>
    <property type="molecule type" value="Genomic_DNA"/>
</dbReference>
<dbReference type="CDD" id="cd04056">
    <property type="entry name" value="Peptidases_S53"/>
    <property type="match status" value="1"/>
</dbReference>
<dbReference type="PROSITE" id="PS51695">
    <property type="entry name" value="SEDOLISIN"/>
    <property type="match status" value="1"/>
</dbReference>
<dbReference type="PANTHER" id="PTHR14218:SF19">
    <property type="entry name" value="SERINE PROTEASE AORO, PUTATIVE (AFU_ORTHOLOGUE AFUA_6G10250)-RELATED"/>
    <property type="match status" value="1"/>
</dbReference>
<evidence type="ECO:0000256" key="4">
    <source>
        <dbReference type="ARBA" id="ARBA00022801"/>
    </source>
</evidence>
<evidence type="ECO:0000256" key="9">
    <source>
        <dbReference type="SAM" id="SignalP"/>
    </source>
</evidence>
<comment type="subcellular location">
    <subcellularLocation>
        <location evidence="1">Secreted</location>
        <location evidence="1">Extracellular space</location>
    </subcellularLocation>
</comment>
<feature type="chain" id="PRO_5046540186" description="Peptidase S53 domain-containing protein" evidence="9">
    <location>
        <begin position="21"/>
        <end position="686"/>
    </location>
</feature>
<keyword evidence="9" id="KW-0732">Signal</keyword>
<feature type="active site" description="Charge relay system" evidence="8">
    <location>
        <position position="603"/>
    </location>
</feature>
<keyword evidence="2 8" id="KW-0645">Protease</keyword>
<sequence length="686" mass="75821">MHSSILVLAIGFIAFAQCTAVPKSHVLHEKRDHSTSHQWTKREHISSSTILPMRIGLKQQDLENGHDYLMDISHPESPNYGKHWTAEEVIHRFSPEQKTVEAVTKWLMDFGIDVKRITHSDNRGWLAFDATTEEAESLLHTKYHVYEHETEGQMLPACESYHVPKHIQEHIDYITPGIKLFAPKKRSLSSRTFSGTPSHSIKTTSHSGFPPTAAGELSMCHRWITPACIRALYSVPPSPEYVNSTAPSDNALGMFESGDTYAQQDLDHFFANFTKYIPKGTHPNLASIDGGEAPEKEAFSGGGESALDMELAYPLIWPQNITLYQTDDWYYTGFAAVNGGFNTFLDALDGSYCTYSAFGQTGNDPNLDPIYPNPWAKSGYQGQLMCGVYKPANVISVSYGGQEAELPASYQKRQCDERLAHLGVRRFWSFGSNLETWYQRLSRFERNSVQSNMAEQASLFLLSYLLNFQIDTPATSQFLTNNPPSSSCPYITNVGATKVYPNHTVYEPESACNDPVGQPYRVAYSSGGGFSNFYPAPSYQLAALETYFEKHAPSHKSYSGNENFDKGGGVYNRLGRGIPDVAANGDNIPVFSGNDFAQSGGTSASTPIFASLINRINEQRLNAGKSVLGFLNPALYANPGMLNDISNGTNPGCGTEGFRAVEGWDPVTGLGTPKYAKMLEYFMGLP</sequence>
<dbReference type="Gene3D" id="3.40.50.200">
    <property type="entry name" value="Peptidase S8/S53 domain"/>
    <property type="match status" value="1"/>
</dbReference>
<evidence type="ECO:0000256" key="5">
    <source>
        <dbReference type="ARBA" id="ARBA00022825"/>
    </source>
</evidence>
<feature type="active site" description="Charge relay system" evidence="8">
    <location>
        <position position="304"/>
    </location>
</feature>
<gene>
    <name evidence="11" type="ORF">VTL71DRAFT_15971</name>
</gene>
<dbReference type="Pfam" id="PF09286">
    <property type="entry name" value="Pro-kuma_activ"/>
    <property type="match status" value="1"/>
</dbReference>